<dbReference type="eggNOG" id="COG0598">
    <property type="taxonomic scope" value="Bacteria"/>
</dbReference>
<organism evidence="10 11">
    <name type="scientific">Peptoclostridium litorale DSM 5388</name>
    <dbReference type="NCBI Taxonomy" id="1121324"/>
    <lineage>
        <taxon>Bacteria</taxon>
        <taxon>Bacillati</taxon>
        <taxon>Bacillota</taxon>
        <taxon>Clostridia</taxon>
        <taxon>Peptostreptococcales</taxon>
        <taxon>Peptoclostridiaceae</taxon>
        <taxon>Peptoclostridium</taxon>
    </lineage>
</organism>
<evidence type="ECO:0000313" key="11">
    <source>
        <dbReference type="Proteomes" id="UP000027946"/>
    </source>
</evidence>
<evidence type="ECO:0000256" key="4">
    <source>
        <dbReference type="ARBA" id="ARBA00022475"/>
    </source>
</evidence>
<dbReference type="EMBL" id="JJMM01000026">
    <property type="protein sequence ID" value="KDR93919.1"/>
    <property type="molecule type" value="Genomic_DNA"/>
</dbReference>
<dbReference type="InterPro" id="IPR004488">
    <property type="entry name" value="Mg/Co-transport_prot_CorA"/>
</dbReference>
<keyword evidence="4 8" id="KW-1003">Cell membrane</keyword>
<comment type="function">
    <text evidence="8">Mediates influx of magnesium ions.</text>
</comment>
<dbReference type="InterPro" id="IPR002523">
    <property type="entry name" value="MgTranspt_CorA/ZnTranspt_ZntB"/>
</dbReference>
<evidence type="ECO:0000313" key="10">
    <source>
        <dbReference type="EMBL" id="KDR95346.1"/>
    </source>
</evidence>
<dbReference type="SUPFAM" id="SSF144083">
    <property type="entry name" value="Magnesium transport protein CorA, transmembrane region"/>
    <property type="match status" value="1"/>
</dbReference>
<evidence type="ECO:0000256" key="8">
    <source>
        <dbReference type="RuleBase" id="RU362010"/>
    </source>
</evidence>
<reference evidence="10 11" key="1">
    <citation type="submission" date="2014-03" db="EMBL/GenBank/DDBJ databases">
        <title>Genome sequence of Clostridium litorale W6, DSM 5388.</title>
        <authorList>
            <person name="Poehlein A."/>
            <person name="Jagirdar A."/>
            <person name="Khonsari B."/>
            <person name="Chibani C.M."/>
            <person name="Gutierrez Gutierrez D.A."/>
            <person name="Davydova E."/>
            <person name="Alghaithi H.S."/>
            <person name="Nair K.P."/>
            <person name="Dhamotharan K."/>
            <person name="Chandran L."/>
            <person name="G W."/>
            <person name="Daniel R."/>
        </authorList>
    </citation>
    <scope>NUCLEOTIDE SEQUENCE [LARGE SCALE GENOMIC DNA]</scope>
    <source>
        <strain evidence="10 11">W6</strain>
    </source>
</reference>
<keyword evidence="5 8" id="KW-0812">Transmembrane</keyword>
<dbReference type="EMBL" id="JJMM01000010">
    <property type="protein sequence ID" value="KDR95346.1"/>
    <property type="molecule type" value="Genomic_DNA"/>
</dbReference>
<evidence type="ECO:0000313" key="9">
    <source>
        <dbReference type="EMBL" id="KDR93919.1"/>
    </source>
</evidence>
<evidence type="ECO:0000256" key="3">
    <source>
        <dbReference type="ARBA" id="ARBA00022448"/>
    </source>
</evidence>
<dbReference type="Gene3D" id="3.30.460.20">
    <property type="entry name" value="CorA soluble domain-like"/>
    <property type="match status" value="1"/>
</dbReference>
<comment type="similarity">
    <text evidence="2 8">Belongs to the CorA metal ion transporter (MIT) (TC 1.A.35) family.</text>
</comment>
<keyword evidence="7 8" id="KW-0472">Membrane</keyword>
<keyword evidence="11" id="KW-1185">Reference proteome</keyword>
<evidence type="ECO:0000256" key="7">
    <source>
        <dbReference type="ARBA" id="ARBA00023136"/>
    </source>
</evidence>
<keyword evidence="8" id="KW-0460">Magnesium</keyword>
<dbReference type="Pfam" id="PF01544">
    <property type="entry name" value="CorA"/>
    <property type="match status" value="1"/>
</dbReference>
<dbReference type="NCBIfam" id="TIGR00383">
    <property type="entry name" value="corA"/>
    <property type="match status" value="1"/>
</dbReference>
<dbReference type="GO" id="GO:0050897">
    <property type="term" value="F:cobalt ion binding"/>
    <property type="evidence" value="ECO:0007669"/>
    <property type="project" value="TreeGrafter"/>
</dbReference>
<evidence type="ECO:0000256" key="5">
    <source>
        <dbReference type="ARBA" id="ARBA00022692"/>
    </source>
</evidence>
<keyword evidence="6 8" id="KW-1133">Transmembrane helix</keyword>
<dbReference type="InterPro" id="IPR045861">
    <property type="entry name" value="CorA_cytoplasmic_dom"/>
</dbReference>
<dbReference type="InterPro" id="IPR045863">
    <property type="entry name" value="CorA_TM1_TM2"/>
</dbReference>
<feature type="transmembrane region" description="Helical" evidence="8">
    <location>
        <begin position="297"/>
        <end position="317"/>
    </location>
</feature>
<dbReference type="Gene3D" id="1.20.58.340">
    <property type="entry name" value="Magnesium transport protein CorA, transmembrane region"/>
    <property type="match status" value="2"/>
</dbReference>
<comment type="subcellular location">
    <subcellularLocation>
        <location evidence="1">Cell membrane</location>
        <topology evidence="1">Multi-pass membrane protein</topology>
    </subcellularLocation>
    <subcellularLocation>
        <location evidence="8">Membrane</location>
        <topology evidence="8">Multi-pass membrane protein</topology>
    </subcellularLocation>
</comment>
<dbReference type="Proteomes" id="UP000027946">
    <property type="component" value="Unassembled WGS sequence"/>
</dbReference>
<dbReference type="PANTHER" id="PTHR46494">
    <property type="entry name" value="CORA FAMILY METAL ION TRANSPORTER (EUROFUNG)"/>
    <property type="match status" value="1"/>
</dbReference>
<dbReference type="PANTHER" id="PTHR46494:SF1">
    <property type="entry name" value="CORA FAMILY METAL ION TRANSPORTER (EUROFUNG)"/>
    <property type="match status" value="1"/>
</dbReference>
<gene>
    <name evidence="8 10" type="primary">corA</name>
    <name evidence="10" type="ORF">CLIT_10c00730</name>
    <name evidence="9" type="ORF">CLIT_23c01910</name>
</gene>
<dbReference type="CDD" id="cd12828">
    <property type="entry name" value="TmCorA-like_1"/>
    <property type="match status" value="1"/>
</dbReference>
<comment type="caution">
    <text evidence="10">The sequence shown here is derived from an EMBL/GenBank/DDBJ whole genome shotgun (WGS) entry which is preliminary data.</text>
</comment>
<name>A0A069RE88_PEPLI</name>
<feature type="transmembrane region" description="Helical" evidence="8">
    <location>
        <begin position="329"/>
        <end position="350"/>
    </location>
</feature>
<evidence type="ECO:0000256" key="6">
    <source>
        <dbReference type="ARBA" id="ARBA00022989"/>
    </source>
</evidence>
<dbReference type="AlphaFoldDB" id="A0A069RE88"/>
<dbReference type="RefSeq" id="WP_038263494.1">
    <property type="nucleotide sequence ID" value="NZ_FSRH01000004.1"/>
</dbReference>
<keyword evidence="3 8" id="KW-0813">Transport</keyword>
<dbReference type="FunFam" id="1.20.58.340:FF:000012">
    <property type="entry name" value="Magnesium transport protein CorA"/>
    <property type="match status" value="1"/>
</dbReference>
<evidence type="ECO:0000256" key="1">
    <source>
        <dbReference type="ARBA" id="ARBA00004651"/>
    </source>
</evidence>
<dbReference type="GO" id="GO:0015095">
    <property type="term" value="F:magnesium ion transmembrane transporter activity"/>
    <property type="evidence" value="ECO:0007669"/>
    <property type="project" value="UniProtKB-UniRule"/>
</dbReference>
<dbReference type="STRING" id="1121324.CLIT_10c00730"/>
<dbReference type="SUPFAM" id="SSF143865">
    <property type="entry name" value="CorA soluble domain-like"/>
    <property type="match status" value="1"/>
</dbReference>
<dbReference type="GO" id="GO:0000287">
    <property type="term" value="F:magnesium ion binding"/>
    <property type="evidence" value="ECO:0007669"/>
    <property type="project" value="TreeGrafter"/>
</dbReference>
<accession>A0A069RE88</accession>
<evidence type="ECO:0000256" key="2">
    <source>
        <dbReference type="ARBA" id="ARBA00009765"/>
    </source>
</evidence>
<sequence length="356" mass="40576">MKLSSVKNVSKKIGLPPGSLVHIGNHISETTSVSLLKYSADSIEELSISSPKECSDHITDGYITWINVTGLSDVNTIGDIGKNLGMHPLILEDILNTSHRAKIDDSDEYISIIIKVLNYNEKDSIIEREQVSIILGDGFVATFQEKKSDIFNGLISRLQHPSSRLRNMKSDYLVYAIIDTIVDNYFALIEHIGDKVESIENMLFESADSSILNEIHNLKREMIFLKKSLWPLREILSSLQRSDSSLIHSSTSMYFRDVYEHIIQILDTIESLRDVLSGMTELFISISGNRMNEIMKVLTIISTIFIPLTFIAGVYGMNFRHMPELESTWFYPWFLYSLMLAIVFGMLAFFKNKKWL</sequence>
<protein>
    <recommendedName>
        <fullName evidence="8">Magnesium transport protein CorA</fullName>
    </recommendedName>
</protein>
<dbReference type="GO" id="GO:0005886">
    <property type="term" value="C:plasma membrane"/>
    <property type="evidence" value="ECO:0007669"/>
    <property type="project" value="UniProtKB-SubCell"/>
</dbReference>
<dbReference type="GO" id="GO:0015087">
    <property type="term" value="F:cobalt ion transmembrane transporter activity"/>
    <property type="evidence" value="ECO:0007669"/>
    <property type="project" value="UniProtKB-UniRule"/>
</dbReference>
<proteinExistence type="inferred from homology"/>
<keyword evidence="8" id="KW-0406">Ion transport</keyword>